<evidence type="ECO:0000256" key="10">
    <source>
        <dbReference type="ARBA" id="ARBA00038466"/>
    </source>
</evidence>
<feature type="transmembrane region" description="Helical" evidence="11">
    <location>
        <begin position="233"/>
        <end position="255"/>
    </location>
</feature>
<comment type="pathway">
    <text evidence="2">Glycolipid biosynthesis; glycosylphosphatidylinositol-anchor biosynthesis.</text>
</comment>
<evidence type="ECO:0000256" key="6">
    <source>
        <dbReference type="ARBA" id="ARBA00022692"/>
    </source>
</evidence>
<gene>
    <name evidence="12" type="ORF">ACHHYP_04781</name>
</gene>
<evidence type="ECO:0000256" key="4">
    <source>
        <dbReference type="ARBA" id="ARBA00022676"/>
    </source>
</evidence>
<organism evidence="12 13">
    <name type="scientific">Achlya hypogyna</name>
    <name type="common">Oomycete</name>
    <name type="synonym">Protoachlya hypogyna</name>
    <dbReference type="NCBI Taxonomy" id="1202772"/>
    <lineage>
        <taxon>Eukaryota</taxon>
        <taxon>Sar</taxon>
        <taxon>Stramenopiles</taxon>
        <taxon>Oomycota</taxon>
        <taxon>Saprolegniomycetes</taxon>
        <taxon>Saprolegniales</taxon>
        <taxon>Achlyaceae</taxon>
        <taxon>Achlya</taxon>
    </lineage>
</organism>
<accession>A0A1V9Z009</accession>
<feature type="transmembrane region" description="Helical" evidence="11">
    <location>
        <begin position="368"/>
        <end position="393"/>
    </location>
</feature>
<protein>
    <recommendedName>
        <fullName evidence="11">Mannosyltransferase</fullName>
        <ecNumber evidence="11">2.4.1.-</ecNumber>
    </recommendedName>
</protein>
<dbReference type="InterPro" id="IPR005599">
    <property type="entry name" value="GPI_mannosylTrfase"/>
</dbReference>
<dbReference type="GO" id="GO:0006506">
    <property type="term" value="P:GPI anchor biosynthetic process"/>
    <property type="evidence" value="ECO:0007669"/>
    <property type="project" value="UniProtKB-KW"/>
</dbReference>
<evidence type="ECO:0000313" key="12">
    <source>
        <dbReference type="EMBL" id="OQR91338.1"/>
    </source>
</evidence>
<evidence type="ECO:0000256" key="7">
    <source>
        <dbReference type="ARBA" id="ARBA00022824"/>
    </source>
</evidence>
<sequence length="526" mass="56688">MTTWTMLYVGAVLLRVACIFSMGMVHPDEFFQCPEVMAGAVYNASNVFIPWEYQPAAPNRSILFPSIVAGIPYAIAKALGVAPSGLLFLLVPRAILTALTFSFDFAIYKLAHAFGVDFRAPLLTFATSWTTLVLLTRSFSNAFEAWLAMLSFAVLHTIQPAAYAGVFSKKTLLLGVLLALGSFTRFTFILFFLPVGVALVLENDAALCTVLAKKSDGSAPSWPRRLLGVLETALGGAFAFGVTATACVLADTWYFRGPAALSNAPEWVVAPVNNMLYNLDPAHLAEHGIHPRTNHWCLNMQMLFGPLPALALYHGRRRAGLLLAAVVVPVTLLSLAPHQEARFLLPVVFPLMLLAGPSMAASKLLQAVWVVFNAALVLWFGVLHQGGLVPLLLSATPGAPTPLCTNVSLANVHTILITGTYMPPRFALSPENITVVDERLENMHGPIKALLDTLPQTPGRTGIAFVFPAPWRADVEAVVAQHPGLALDEDSAGACGPFLSVESLPPDVLDVTQWSLRVQHVVRLTP</sequence>
<evidence type="ECO:0000256" key="5">
    <source>
        <dbReference type="ARBA" id="ARBA00022679"/>
    </source>
</evidence>
<evidence type="ECO:0000256" key="1">
    <source>
        <dbReference type="ARBA" id="ARBA00004477"/>
    </source>
</evidence>
<comment type="subcellular location">
    <subcellularLocation>
        <location evidence="1 11">Endoplasmic reticulum membrane</location>
        <topology evidence="1 11">Multi-pass membrane protein</topology>
    </subcellularLocation>
</comment>
<comment type="caution">
    <text evidence="12">The sequence shown here is derived from an EMBL/GenBank/DDBJ whole genome shotgun (WGS) entry which is preliminary data.</text>
</comment>
<feature type="transmembrane region" description="Helical" evidence="11">
    <location>
        <begin position="343"/>
        <end position="361"/>
    </location>
</feature>
<dbReference type="STRING" id="1202772.A0A1V9Z009"/>
<keyword evidence="4 11" id="KW-0328">Glycosyltransferase</keyword>
<dbReference type="EMBL" id="JNBR01000541">
    <property type="protein sequence ID" value="OQR91338.1"/>
    <property type="molecule type" value="Genomic_DNA"/>
</dbReference>
<evidence type="ECO:0000256" key="11">
    <source>
        <dbReference type="RuleBase" id="RU363075"/>
    </source>
</evidence>
<evidence type="ECO:0000256" key="3">
    <source>
        <dbReference type="ARBA" id="ARBA00022502"/>
    </source>
</evidence>
<evidence type="ECO:0000256" key="9">
    <source>
        <dbReference type="ARBA" id="ARBA00023136"/>
    </source>
</evidence>
<feature type="transmembrane region" description="Helical" evidence="11">
    <location>
        <begin position="86"/>
        <end position="108"/>
    </location>
</feature>
<proteinExistence type="inferred from homology"/>
<dbReference type="EC" id="2.4.1.-" evidence="11"/>
<evidence type="ECO:0000256" key="8">
    <source>
        <dbReference type="ARBA" id="ARBA00022989"/>
    </source>
</evidence>
<evidence type="ECO:0000256" key="2">
    <source>
        <dbReference type="ARBA" id="ARBA00004687"/>
    </source>
</evidence>
<feature type="transmembrane region" description="Helical" evidence="11">
    <location>
        <begin position="145"/>
        <end position="165"/>
    </location>
</feature>
<dbReference type="GO" id="GO:0000026">
    <property type="term" value="F:alpha-1,2-mannosyltransferase activity"/>
    <property type="evidence" value="ECO:0007669"/>
    <property type="project" value="TreeGrafter"/>
</dbReference>
<dbReference type="AlphaFoldDB" id="A0A1V9Z009"/>
<dbReference type="GO" id="GO:0005789">
    <property type="term" value="C:endoplasmic reticulum membrane"/>
    <property type="evidence" value="ECO:0007669"/>
    <property type="project" value="UniProtKB-SubCell"/>
</dbReference>
<dbReference type="Pfam" id="PF03901">
    <property type="entry name" value="Glyco_transf_22"/>
    <property type="match status" value="1"/>
</dbReference>
<feature type="transmembrane region" description="Helical" evidence="11">
    <location>
        <begin position="319"/>
        <end position="337"/>
    </location>
</feature>
<keyword evidence="9 11" id="KW-0472">Membrane</keyword>
<keyword evidence="8 11" id="KW-1133">Transmembrane helix</keyword>
<keyword evidence="5 12" id="KW-0808">Transferase</keyword>
<keyword evidence="3" id="KW-0337">GPI-anchor biosynthesis</keyword>
<dbReference type="OrthoDB" id="10066429at2759"/>
<keyword evidence="13" id="KW-1185">Reference proteome</keyword>
<dbReference type="PANTHER" id="PTHR22760:SF3">
    <property type="entry name" value="GPI MANNOSYLTRANSFERASE 4"/>
    <property type="match status" value="1"/>
</dbReference>
<name>A0A1V9Z009_ACHHY</name>
<reference evidence="12 13" key="1">
    <citation type="journal article" date="2014" name="Genome Biol. Evol.">
        <title>The secreted proteins of Achlya hypogyna and Thraustotheca clavata identify the ancestral oomycete secretome and reveal gene acquisitions by horizontal gene transfer.</title>
        <authorList>
            <person name="Misner I."/>
            <person name="Blouin N."/>
            <person name="Leonard G."/>
            <person name="Richards T.A."/>
            <person name="Lane C.E."/>
        </authorList>
    </citation>
    <scope>NUCLEOTIDE SEQUENCE [LARGE SCALE GENOMIC DNA]</scope>
    <source>
        <strain evidence="12 13">ATCC 48635</strain>
    </source>
</reference>
<evidence type="ECO:0000313" key="13">
    <source>
        <dbReference type="Proteomes" id="UP000243579"/>
    </source>
</evidence>
<comment type="similarity">
    <text evidence="10">Belongs to the glycosyltransferase 22 family. PIGZ subfamily.</text>
</comment>
<keyword evidence="6 11" id="KW-0812">Transmembrane</keyword>
<dbReference type="PANTHER" id="PTHR22760">
    <property type="entry name" value="GLYCOSYLTRANSFERASE"/>
    <property type="match status" value="1"/>
</dbReference>
<feature type="transmembrane region" description="Helical" evidence="11">
    <location>
        <begin position="172"/>
        <end position="193"/>
    </location>
</feature>
<keyword evidence="7 11" id="KW-0256">Endoplasmic reticulum</keyword>
<feature type="transmembrane region" description="Helical" evidence="11">
    <location>
        <begin position="62"/>
        <end position="80"/>
    </location>
</feature>
<feature type="transmembrane region" description="Helical" evidence="11">
    <location>
        <begin position="6"/>
        <end position="25"/>
    </location>
</feature>
<dbReference type="Proteomes" id="UP000243579">
    <property type="component" value="Unassembled WGS sequence"/>
</dbReference>